<sequence length="528" mass="53622">MSIKKLIKTLAVSLVLLVSPVAVFAQVPQLPHIFYGDVTINSSPAPVGTVIIAKVNGVEKGRVTTEATGKYGGPGAYDQKLLVQGNITSGAQITFTVSGVSRTPPSSFESGKVEQLNLSFVISQVEVTPSGLADLLNNGTLAVSGATESATSLNATQQVVINVAADGGTNKVVLPQGTTITKAGGGTFNANNLTANSVTASSLSGLGSGVVADGALQWGLSGIELQFSSPITITIFVGTSFNGQTLNITRSTSGSSGWTSDGIVSPATCVVSSGECTFSATKASYFLASHTVVTPTPSPAPTGGGGGGYYYSSDRAITAFTIPNQVGTTVINESAHTIALTMPYGTNVTALIPTITITGASVSPISATSTNFTTTQTYTVIAANGSTQTYIVAVTVAPTTLTLAPAPAIGQVLGVTTFNFAKNLSVGSRGDDVTELQNRLTQEGVYSGPITGYFGPLTLAGVKAYQAKYGISQVGAVGPLTRAQLNGSQVAGASTVNVAAIQAQIAALQAQLVVLLQQLLQMLQAQVR</sequence>
<keyword evidence="1" id="KW-0732">Signal</keyword>
<accession>A0A2M6WFS2</accession>
<dbReference type="SUPFAM" id="SSF47090">
    <property type="entry name" value="PGBD-like"/>
    <property type="match status" value="1"/>
</dbReference>
<dbReference type="InterPro" id="IPR036366">
    <property type="entry name" value="PGBDSf"/>
</dbReference>
<proteinExistence type="predicted"/>
<evidence type="ECO:0000256" key="1">
    <source>
        <dbReference type="SAM" id="SignalP"/>
    </source>
</evidence>
<dbReference type="EMBL" id="PFBE01000034">
    <property type="protein sequence ID" value="PIT91629.1"/>
    <property type="molecule type" value="Genomic_DNA"/>
</dbReference>
<name>A0A2M6WFS2_9BACT</name>
<evidence type="ECO:0000313" key="3">
    <source>
        <dbReference type="EMBL" id="PIT91629.1"/>
    </source>
</evidence>
<comment type="caution">
    <text evidence="3">The sequence shown here is derived from an EMBL/GenBank/DDBJ whole genome shotgun (WGS) entry which is preliminary data.</text>
</comment>
<dbReference type="InterPro" id="IPR036365">
    <property type="entry name" value="PGBD-like_sf"/>
</dbReference>
<dbReference type="InterPro" id="IPR002477">
    <property type="entry name" value="Peptidoglycan-bd-like"/>
</dbReference>
<evidence type="ECO:0000259" key="2">
    <source>
        <dbReference type="Pfam" id="PF01471"/>
    </source>
</evidence>
<feature type="chain" id="PRO_5014947858" description="Peptidoglycan binding-like domain-containing protein" evidence="1">
    <location>
        <begin position="26"/>
        <end position="528"/>
    </location>
</feature>
<reference evidence="4" key="1">
    <citation type="submission" date="2017-09" db="EMBL/GenBank/DDBJ databases">
        <title>Depth-based differentiation of microbial function through sediment-hosted aquifers and enrichment of novel symbionts in the deep terrestrial subsurface.</title>
        <authorList>
            <person name="Probst A.J."/>
            <person name="Ladd B."/>
            <person name="Jarett J.K."/>
            <person name="Geller-Mcgrath D.E."/>
            <person name="Sieber C.M.K."/>
            <person name="Emerson J.B."/>
            <person name="Anantharaman K."/>
            <person name="Thomas B.C."/>
            <person name="Malmstrom R."/>
            <person name="Stieglmeier M."/>
            <person name="Klingl A."/>
            <person name="Woyke T."/>
            <person name="Ryan C.M."/>
            <person name="Banfield J.F."/>
        </authorList>
    </citation>
    <scope>NUCLEOTIDE SEQUENCE [LARGE SCALE GENOMIC DNA]</scope>
</reference>
<feature type="domain" description="Peptidoglycan binding-like" evidence="2">
    <location>
        <begin position="429"/>
        <end position="485"/>
    </location>
</feature>
<dbReference type="AlphaFoldDB" id="A0A2M6WFS2"/>
<dbReference type="Gene3D" id="2.60.40.2340">
    <property type="match status" value="1"/>
</dbReference>
<evidence type="ECO:0000313" key="4">
    <source>
        <dbReference type="Proteomes" id="UP000229530"/>
    </source>
</evidence>
<gene>
    <name evidence="3" type="ORF">COU12_02080</name>
</gene>
<feature type="signal peptide" evidence="1">
    <location>
        <begin position="1"/>
        <end position="25"/>
    </location>
</feature>
<dbReference type="Pfam" id="PF01471">
    <property type="entry name" value="PG_binding_1"/>
    <property type="match status" value="1"/>
</dbReference>
<protein>
    <recommendedName>
        <fullName evidence="2">Peptidoglycan binding-like domain-containing protein</fullName>
    </recommendedName>
</protein>
<dbReference type="Proteomes" id="UP000229530">
    <property type="component" value="Unassembled WGS sequence"/>
</dbReference>
<dbReference type="Gene3D" id="1.10.101.10">
    <property type="entry name" value="PGBD-like superfamily/PGBD"/>
    <property type="match status" value="1"/>
</dbReference>
<organism evidence="3 4">
    <name type="scientific">Candidatus Jorgensenbacteria bacterium CG10_big_fil_rev_8_21_14_0_10_54_38</name>
    <dbReference type="NCBI Taxonomy" id="1974593"/>
    <lineage>
        <taxon>Bacteria</taxon>
        <taxon>Candidatus Joergenseniibacteriota</taxon>
    </lineage>
</organism>